<name>A0ABD2WTY9_9HYME</name>
<dbReference type="InterPro" id="IPR036236">
    <property type="entry name" value="Znf_C2H2_sf"/>
</dbReference>
<dbReference type="PANTHER" id="PTHR24379:SF121">
    <property type="entry name" value="C2H2-TYPE DOMAIN-CONTAINING PROTEIN"/>
    <property type="match status" value="1"/>
</dbReference>
<sequence>MEVEPLETAMEESTDQFCTDMQNVTCTPNIDYYIQNSLYDPDEFNPNSFNNFRPMINVQYGIENYNSELVPYSNANQHLQHGNGSFLNQNSSGINSFGLDINVHVATQKLANIQLEYDDQLTKMKSIMHQSKNKQEISRMKKVQFSLPRKIEEKRNVSSLIRMYCSKCKRGFHNYTEKTCQLCKSDILYQCTNCTCVYKTFIMIQNHLKYDCAEDKIFYCTVCSYSSTYKTQLRLHLKNEHPYLYNKQPVHLCSLCNKKFKSQYNALAHERVCGFEQVHSCDFCTFKAKSRAGLKIHCTTKHQKQDDSYHKCPKCYLRFRTIGNLNRHIKRSCCNKSKYQCDHCDFKTNKRYPLMEHMQRNHSELFNHKSIDK</sequence>
<keyword evidence="4" id="KW-0862">Zinc</keyword>
<feature type="domain" description="C2H2-type" evidence="5">
    <location>
        <begin position="339"/>
        <end position="362"/>
    </location>
</feature>
<proteinExistence type="predicted"/>
<evidence type="ECO:0000259" key="5">
    <source>
        <dbReference type="SMART" id="SM00355"/>
    </source>
</evidence>
<evidence type="ECO:0000256" key="3">
    <source>
        <dbReference type="ARBA" id="ARBA00022771"/>
    </source>
</evidence>
<dbReference type="EMBL" id="JBJJXI010000072">
    <property type="protein sequence ID" value="KAL3396304.1"/>
    <property type="molecule type" value="Genomic_DNA"/>
</dbReference>
<protein>
    <recommendedName>
        <fullName evidence="5">C2H2-type domain-containing protein</fullName>
    </recommendedName>
</protein>
<dbReference type="SUPFAM" id="SSF57667">
    <property type="entry name" value="beta-beta-alpha zinc fingers"/>
    <property type="match status" value="1"/>
</dbReference>
<feature type="domain" description="C2H2-type" evidence="5">
    <location>
        <begin position="310"/>
        <end position="330"/>
    </location>
</feature>
<evidence type="ECO:0000256" key="1">
    <source>
        <dbReference type="ARBA" id="ARBA00022723"/>
    </source>
</evidence>
<gene>
    <name evidence="6" type="ORF">TKK_009719</name>
</gene>
<comment type="caution">
    <text evidence="6">The sequence shown here is derived from an EMBL/GenBank/DDBJ whole genome shotgun (WGS) entry which is preliminary data.</text>
</comment>
<evidence type="ECO:0000256" key="4">
    <source>
        <dbReference type="ARBA" id="ARBA00022833"/>
    </source>
</evidence>
<dbReference type="Gene3D" id="3.30.160.60">
    <property type="entry name" value="Classic Zinc Finger"/>
    <property type="match status" value="3"/>
</dbReference>
<reference evidence="6 7" key="1">
    <citation type="journal article" date="2024" name="bioRxiv">
        <title>A reference genome for Trichogramma kaykai: A tiny desert-dwelling parasitoid wasp with competing sex-ratio distorters.</title>
        <authorList>
            <person name="Culotta J."/>
            <person name="Lindsey A.R."/>
        </authorList>
    </citation>
    <scope>NUCLEOTIDE SEQUENCE [LARGE SCALE GENOMIC DNA]</scope>
    <source>
        <strain evidence="6 7">KSX58</strain>
    </source>
</reference>
<dbReference type="Proteomes" id="UP001627154">
    <property type="component" value="Unassembled WGS sequence"/>
</dbReference>
<evidence type="ECO:0000256" key="2">
    <source>
        <dbReference type="ARBA" id="ARBA00022737"/>
    </source>
</evidence>
<keyword evidence="7" id="KW-1185">Reference proteome</keyword>
<organism evidence="6 7">
    <name type="scientific">Trichogramma kaykai</name>
    <dbReference type="NCBI Taxonomy" id="54128"/>
    <lineage>
        <taxon>Eukaryota</taxon>
        <taxon>Metazoa</taxon>
        <taxon>Ecdysozoa</taxon>
        <taxon>Arthropoda</taxon>
        <taxon>Hexapoda</taxon>
        <taxon>Insecta</taxon>
        <taxon>Pterygota</taxon>
        <taxon>Neoptera</taxon>
        <taxon>Endopterygota</taxon>
        <taxon>Hymenoptera</taxon>
        <taxon>Apocrita</taxon>
        <taxon>Proctotrupomorpha</taxon>
        <taxon>Chalcidoidea</taxon>
        <taxon>Trichogrammatidae</taxon>
        <taxon>Trichogramma</taxon>
    </lineage>
</organism>
<feature type="domain" description="C2H2-type" evidence="5">
    <location>
        <begin position="279"/>
        <end position="302"/>
    </location>
</feature>
<dbReference type="InterPro" id="IPR013087">
    <property type="entry name" value="Znf_C2H2_type"/>
</dbReference>
<accession>A0ABD2WTY9</accession>
<feature type="domain" description="C2H2-type" evidence="5">
    <location>
        <begin position="251"/>
        <end position="271"/>
    </location>
</feature>
<dbReference type="GO" id="GO:0008270">
    <property type="term" value="F:zinc ion binding"/>
    <property type="evidence" value="ECO:0007669"/>
    <property type="project" value="UniProtKB-KW"/>
</dbReference>
<evidence type="ECO:0000313" key="7">
    <source>
        <dbReference type="Proteomes" id="UP001627154"/>
    </source>
</evidence>
<keyword evidence="1" id="KW-0479">Metal-binding</keyword>
<evidence type="ECO:0000313" key="6">
    <source>
        <dbReference type="EMBL" id="KAL3396304.1"/>
    </source>
</evidence>
<feature type="domain" description="C2H2-type" evidence="5">
    <location>
        <begin position="218"/>
        <end position="241"/>
    </location>
</feature>
<dbReference type="Pfam" id="PF00096">
    <property type="entry name" value="zf-C2H2"/>
    <property type="match status" value="1"/>
</dbReference>
<dbReference type="PANTHER" id="PTHR24379">
    <property type="entry name" value="KRAB AND ZINC FINGER DOMAIN-CONTAINING"/>
    <property type="match status" value="1"/>
</dbReference>
<keyword evidence="3" id="KW-0863">Zinc-finger</keyword>
<dbReference type="AlphaFoldDB" id="A0ABD2WTY9"/>
<dbReference type="SMART" id="SM00355">
    <property type="entry name" value="ZnF_C2H2"/>
    <property type="match status" value="6"/>
</dbReference>
<keyword evidence="2" id="KW-0677">Repeat</keyword>
<feature type="domain" description="C2H2-type" evidence="5">
    <location>
        <begin position="189"/>
        <end position="209"/>
    </location>
</feature>